<evidence type="ECO:0000313" key="1">
    <source>
        <dbReference type="EMBL" id="MBS4883221.1"/>
    </source>
</evidence>
<dbReference type="Proteomes" id="UP000753219">
    <property type="component" value="Unassembled WGS sequence"/>
</dbReference>
<dbReference type="EMBL" id="JAGZMZ010000001">
    <property type="protein sequence ID" value="MBS4883221.1"/>
    <property type="molecule type" value="Genomic_DNA"/>
</dbReference>
<dbReference type="AlphaFoldDB" id="A0A942WEM8"/>
<evidence type="ECO:0000313" key="2">
    <source>
        <dbReference type="Proteomes" id="UP000753219"/>
    </source>
</evidence>
<dbReference type="InterPro" id="IPR036388">
    <property type="entry name" value="WH-like_DNA-bd_sf"/>
</dbReference>
<proteinExistence type="predicted"/>
<dbReference type="Gene3D" id="1.10.10.10">
    <property type="entry name" value="Winged helix-like DNA-binding domain superfamily/Winged helix DNA-binding domain"/>
    <property type="match status" value="1"/>
</dbReference>
<accession>A0A942WEM8</accession>
<organism evidence="1 2">
    <name type="scientific">Amedibacillus dolichus</name>
    <dbReference type="NCBI Taxonomy" id="31971"/>
    <lineage>
        <taxon>Bacteria</taxon>
        <taxon>Bacillati</taxon>
        <taxon>Bacillota</taxon>
        <taxon>Erysipelotrichia</taxon>
        <taxon>Erysipelotrichales</taxon>
        <taxon>Erysipelotrichaceae</taxon>
        <taxon>Amedibacillus</taxon>
    </lineage>
</organism>
<reference evidence="1" key="1">
    <citation type="submission" date="2021-02" db="EMBL/GenBank/DDBJ databases">
        <title>Infant gut strain persistence is associated with maternal origin, phylogeny, and functional potential including surface adhesion and iron acquisition.</title>
        <authorList>
            <person name="Lou Y.C."/>
        </authorList>
    </citation>
    <scope>NUCLEOTIDE SEQUENCE</scope>
    <source>
        <strain evidence="1">L3_108_103G1_dasL3_108_103G1_concoct_2</strain>
    </source>
</reference>
<name>A0A942WEM8_9FIRM</name>
<gene>
    <name evidence="1" type="ORF">KHZ85_00405</name>
</gene>
<comment type="caution">
    <text evidence="1">The sequence shown here is derived from an EMBL/GenBank/DDBJ whole genome shotgun (WGS) entry which is preliminary data.</text>
</comment>
<dbReference type="RefSeq" id="WP_278639377.1">
    <property type="nucleotide sequence ID" value="NZ_JAGZMZ010000001.1"/>
</dbReference>
<protein>
    <submittedName>
        <fullName evidence="1">Uncharacterized protein</fullName>
    </submittedName>
</protein>
<sequence>MKQIILDETENKILNCLKVGKSNAVRRETIAQLTNAHDRKVRSCIASMRRKGVAIISSSSCAGYWLAENDDEKKEYLKMMESYGKHCFGVGTTMRQELKNAGQMSIEELL</sequence>